<keyword evidence="2" id="KW-1185">Reference proteome</keyword>
<evidence type="ECO:0000313" key="2">
    <source>
        <dbReference type="Proteomes" id="UP000187203"/>
    </source>
</evidence>
<gene>
    <name evidence="1" type="ORF">COLO4_01271</name>
</gene>
<proteinExistence type="predicted"/>
<sequence>MGFQNNGDSPGKVWYKARKLASEIGRAFAMRSRASSSVNRWVKWQKPPPGCFILNTDGALKNSRSRGWVEEVAIVEVKVEGEPNSSIRRTFICIYSGVLT</sequence>
<dbReference type="EMBL" id="AWUE01003710">
    <property type="protein sequence ID" value="OMP13626.1"/>
    <property type="molecule type" value="Genomic_DNA"/>
</dbReference>
<reference evidence="2" key="1">
    <citation type="submission" date="2013-09" db="EMBL/GenBank/DDBJ databases">
        <title>Corchorus olitorius genome sequencing.</title>
        <authorList>
            <person name="Alam M."/>
            <person name="Haque M.S."/>
            <person name="Islam M.S."/>
            <person name="Emdad E.M."/>
            <person name="Islam M.M."/>
            <person name="Ahmed B."/>
            <person name="Halim A."/>
            <person name="Hossen Q.M.M."/>
            <person name="Hossain M.Z."/>
            <person name="Ahmed R."/>
            <person name="Khan M.M."/>
            <person name="Islam R."/>
            <person name="Rashid M.M."/>
            <person name="Khan S.A."/>
            <person name="Rahman M.S."/>
            <person name="Alam M."/>
            <person name="Yahiya A.S."/>
            <person name="Khan M.S."/>
            <person name="Azam M.S."/>
            <person name="Haque T."/>
            <person name="Lashkar M.Z.H."/>
            <person name="Akhand A.I."/>
            <person name="Morshed G."/>
            <person name="Roy S."/>
            <person name="Uddin K.S."/>
            <person name="Rabeya T."/>
            <person name="Hossain A.S."/>
            <person name="Chowdhury A."/>
            <person name="Snigdha A.R."/>
            <person name="Mortoza M.S."/>
            <person name="Matin S.A."/>
            <person name="Hoque S.M.E."/>
            <person name="Islam M.K."/>
            <person name="Roy D.K."/>
            <person name="Haider R."/>
            <person name="Moosa M.M."/>
            <person name="Elias S.M."/>
            <person name="Hasan A.M."/>
            <person name="Jahan S."/>
            <person name="Shafiuddin M."/>
            <person name="Mahmood N."/>
            <person name="Shommy N.S."/>
        </authorList>
    </citation>
    <scope>NUCLEOTIDE SEQUENCE [LARGE SCALE GENOMIC DNA]</scope>
    <source>
        <strain evidence="2">cv. O-4</strain>
    </source>
</reference>
<name>A0A1R3L2R0_9ROSI</name>
<comment type="caution">
    <text evidence="1">The sequence shown here is derived from an EMBL/GenBank/DDBJ whole genome shotgun (WGS) entry which is preliminary data.</text>
</comment>
<accession>A0A1R3L2R0</accession>
<evidence type="ECO:0000313" key="1">
    <source>
        <dbReference type="EMBL" id="OMP13626.1"/>
    </source>
</evidence>
<dbReference type="AlphaFoldDB" id="A0A1R3L2R0"/>
<protein>
    <submittedName>
        <fullName evidence="1">Uncharacterized protein</fullName>
    </submittedName>
</protein>
<organism evidence="1 2">
    <name type="scientific">Corchorus olitorius</name>
    <dbReference type="NCBI Taxonomy" id="93759"/>
    <lineage>
        <taxon>Eukaryota</taxon>
        <taxon>Viridiplantae</taxon>
        <taxon>Streptophyta</taxon>
        <taxon>Embryophyta</taxon>
        <taxon>Tracheophyta</taxon>
        <taxon>Spermatophyta</taxon>
        <taxon>Magnoliopsida</taxon>
        <taxon>eudicotyledons</taxon>
        <taxon>Gunneridae</taxon>
        <taxon>Pentapetalae</taxon>
        <taxon>rosids</taxon>
        <taxon>malvids</taxon>
        <taxon>Malvales</taxon>
        <taxon>Malvaceae</taxon>
        <taxon>Grewioideae</taxon>
        <taxon>Apeibeae</taxon>
        <taxon>Corchorus</taxon>
    </lineage>
</organism>
<dbReference type="Proteomes" id="UP000187203">
    <property type="component" value="Unassembled WGS sequence"/>
</dbReference>